<proteinExistence type="predicted"/>
<comment type="caution">
    <text evidence="2">The sequence shown here is derived from an EMBL/GenBank/DDBJ whole genome shotgun (WGS) entry which is preliminary data.</text>
</comment>
<reference evidence="2 3" key="1">
    <citation type="journal article" date="2015" name="Nature">
        <title>rRNA introns, odd ribosomes, and small enigmatic genomes across a large radiation of phyla.</title>
        <authorList>
            <person name="Brown C.T."/>
            <person name="Hug L.A."/>
            <person name="Thomas B.C."/>
            <person name="Sharon I."/>
            <person name="Castelle C.J."/>
            <person name="Singh A."/>
            <person name="Wilkins M.J."/>
            <person name="Williams K.H."/>
            <person name="Banfield J.F."/>
        </authorList>
    </citation>
    <scope>NUCLEOTIDE SEQUENCE [LARGE SCALE GENOMIC DNA]</scope>
</reference>
<feature type="transmembrane region" description="Helical" evidence="1">
    <location>
        <begin position="6"/>
        <end position="28"/>
    </location>
</feature>
<evidence type="ECO:0000313" key="2">
    <source>
        <dbReference type="EMBL" id="KKQ93421.1"/>
    </source>
</evidence>
<feature type="transmembrane region" description="Helical" evidence="1">
    <location>
        <begin position="86"/>
        <end position="110"/>
    </location>
</feature>
<dbReference type="EMBL" id="LBVW01000012">
    <property type="protein sequence ID" value="KKQ93421.1"/>
    <property type="molecule type" value="Genomic_DNA"/>
</dbReference>
<keyword evidence="1" id="KW-1133">Transmembrane helix</keyword>
<name>A0A0G0PVR9_9BACT</name>
<dbReference type="STRING" id="1618573.UT19_C0012G0010"/>
<dbReference type="Proteomes" id="UP000034932">
    <property type="component" value="Unassembled WGS sequence"/>
</dbReference>
<accession>A0A0G0PVR9</accession>
<evidence type="ECO:0000256" key="1">
    <source>
        <dbReference type="SAM" id="Phobius"/>
    </source>
</evidence>
<protein>
    <submittedName>
        <fullName evidence="2">Uncharacterized protein</fullName>
    </submittedName>
</protein>
<organism evidence="2 3">
    <name type="scientific">Candidatus Woesebacteria bacterium GW2011_GWB1_39_10b</name>
    <dbReference type="NCBI Taxonomy" id="1618573"/>
    <lineage>
        <taxon>Bacteria</taxon>
        <taxon>Candidatus Woeseibacteriota</taxon>
    </lineage>
</organism>
<keyword evidence="1" id="KW-0812">Transmembrane</keyword>
<feature type="transmembrane region" description="Helical" evidence="1">
    <location>
        <begin position="135"/>
        <end position="153"/>
    </location>
</feature>
<sequence>MLETPHVIVAAAIAVNVANPALAIPLALGSHFVLEKIPHWNPHLNTELKKYGKITSQSTNIVIADSALALSLGGLTAYIMLPDVGLALTVLLACFVAVMPDLIEAPYYFLRKKSDFIVKKWIPFKKSVQIDASKGFGLLTQLLVVLASIWWILT</sequence>
<evidence type="ECO:0000313" key="3">
    <source>
        <dbReference type="Proteomes" id="UP000034932"/>
    </source>
</evidence>
<keyword evidence="1" id="KW-0472">Membrane</keyword>
<dbReference type="AlphaFoldDB" id="A0A0G0PVR9"/>
<gene>
    <name evidence="2" type="ORF">UT19_C0012G0010</name>
</gene>